<comment type="similarity">
    <text evidence="3 7">Belongs to the peptidase S26 family.</text>
</comment>
<evidence type="ECO:0000256" key="7">
    <source>
        <dbReference type="RuleBase" id="RU362042"/>
    </source>
</evidence>
<proteinExistence type="inferred from homology"/>
<comment type="caution">
    <text evidence="9">The sequence shown here is derived from an EMBL/GenBank/DDBJ whole genome shotgun (WGS) entry which is preliminary data.</text>
</comment>
<evidence type="ECO:0000256" key="2">
    <source>
        <dbReference type="ARBA" id="ARBA00004401"/>
    </source>
</evidence>
<dbReference type="NCBIfam" id="TIGR02227">
    <property type="entry name" value="sigpep_I_bact"/>
    <property type="match status" value="1"/>
</dbReference>
<dbReference type="EC" id="3.4.21.89" evidence="4 7"/>
<dbReference type="InterPro" id="IPR000223">
    <property type="entry name" value="Pept_S26A_signal_pept_1"/>
</dbReference>
<keyword evidence="10" id="KW-1185">Reference proteome</keyword>
<protein>
    <recommendedName>
        <fullName evidence="4 7">Signal peptidase I</fullName>
        <ecNumber evidence="4 7">3.4.21.89</ecNumber>
    </recommendedName>
</protein>
<gene>
    <name evidence="9" type="ORF">L332_03175</name>
</gene>
<dbReference type="PRINTS" id="PR00727">
    <property type="entry name" value="LEADERPTASE"/>
</dbReference>
<evidence type="ECO:0000256" key="4">
    <source>
        <dbReference type="ARBA" id="ARBA00013208"/>
    </source>
</evidence>
<comment type="subcellular location">
    <subcellularLocation>
        <location evidence="2">Cell membrane</location>
        <topology evidence="2">Single-pass type II membrane protein</topology>
    </subcellularLocation>
    <subcellularLocation>
        <location evidence="7">Membrane</location>
        <topology evidence="7">Single-pass type II membrane protein</topology>
    </subcellularLocation>
</comment>
<dbReference type="SUPFAM" id="SSF51306">
    <property type="entry name" value="LexA/Signal peptidase"/>
    <property type="match status" value="1"/>
</dbReference>
<keyword evidence="7" id="KW-0645">Protease</keyword>
<dbReference type="CDD" id="cd06530">
    <property type="entry name" value="S26_SPase_I"/>
    <property type="match status" value="1"/>
</dbReference>
<reference evidence="9 10" key="1">
    <citation type="journal article" date="2013" name="Genome Announc.">
        <title>First draft genome sequence from a member of the genus agrococcus, isolated from modern microbialites.</title>
        <authorList>
            <person name="White R.A.III."/>
            <person name="Grassa C.J."/>
            <person name="Suttle C.A."/>
        </authorList>
    </citation>
    <scope>NUCLEOTIDE SEQUENCE [LARGE SCALE GENOMIC DNA]</scope>
    <source>
        <strain evidence="9 10">RW1</strain>
    </source>
</reference>
<evidence type="ECO:0000256" key="5">
    <source>
        <dbReference type="ARBA" id="ARBA00022801"/>
    </source>
</evidence>
<keyword evidence="5 7" id="KW-0378">Hydrolase</keyword>
<dbReference type="GO" id="GO:0006465">
    <property type="term" value="P:signal peptide processing"/>
    <property type="evidence" value="ECO:0007669"/>
    <property type="project" value="InterPro"/>
</dbReference>
<dbReference type="GO" id="GO:0004252">
    <property type="term" value="F:serine-type endopeptidase activity"/>
    <property type="evidence" value="ECO:0007669"/>
    <property type="project" value="InterPro"/>
</dbReference>
<feature type="active site" evidence="6">
    <location>
        <position position="56"/>
    </location>
</feature>
<dbReference type="InterPro" id="IPR019533">
    <property type="entry name" value="Peptidase_S26"/>
</dbReference>
<dbReference type="PROSITE" id="PS00761">
    <property type="entry name" value="SPASE_I_3"/>
    <property type="match status" value="1"/>
</dbReference>
<dbReference type="OrthoDB" id="9815782at2"/>
<dbReference type="PANTHER" id="PTHR43390">
    <property type="entry name" value="SIGNAL PEPTIDASE I"/>
    <property type="match status" value="1"/>
</dbReference>
<dbReference type="AlphaFoldDB" id="U1LNB5"/>
<dbReference type="InterPro" id="IPR019758">
    <property type="entry name" value="Pept_S26A_signal_pept_1_CS"/>
</dbReference>
<dbReference type="PANTHER" id="PTHR43390:SF1">
    <property type="entry name" value="CHLOROPLAST PROCESSING PEPTIDASE"/>
    <property type="match status" value="1"/>
</dbReference>
<comment type="catalytic activity">
    <reaction evidence="1 7">
        <text>Cleavage of hydrophobic, N-terminal signal or leader sequences from secreted and periplasmic proteins.</text>
        <dbReference type="EC" id="3.4.21.89"/>
    </reaction>
</comment>
<sequence>MTDTVDTGESRAAGPSRRRGALLFLRDIVVIFLVALLVSFLVKTFLIRPFWIPSESMNDTLQVDDRIIVSLLTPTLVPVDRGEIVVFEDPGGWLPEPAAEPEESGIVGAIDWFLTFVGLAPEDDHGYLIKRVIGLPGDRVQCCNDFGQLTVNGVPLDEPYLHLDAEGQPASAQGFDVTVPEGHVWVMGDNRNHSGDSRAHIDAPGGGFVPMQSLVGRAILVSWPLERWAWLDDFESTFVGVEPQGAAELGPVSAEAVPAA</sequence>
<dbReference type="RefSeq" id="WP_021011429.1">
    <property type="nucleotide sequence ID" value="NZ_ASHR01000032.1"/>
</dbReference>
<dbReference type="InterPro" id="IPR036286">
    <property type="entry name" value="LexA/Signal_pep-like_sf"/>
</dbReference>
<organism evidence="9 10">
    <name type="scientific">Agrococcus pavilionensis RW1</name>
    <dbReference type="NCBI Taxonomy" id="1330458"/>
    <lineage>
        <taxon>Bacteria</taxon>
        <taxon>Bacillati</taxon>
        <taxon>Actinomycetota</taxon>
        <taxon>Actinomycetes</taxon>
        <taxon>Micrococcales</taxon>
        <taxon>Microbacteriaceae</taxon>
        <taxon>Agrococcus</taxon>
    </lineage>
</organism>
<dbReference type="Pfam" id="PF10502">
    <property type="entry name" value="Peptidase_S26"/>
    <property type="match status" value="1"/>
</dbReference>
<dbReference type="GO" id="GO:0009003">
    <property type="term" value="F:signal peptidase activity"/>
    <property type="evidence" value="ECO:0007669"/>
    <property type="project" value="UniProtKB-EC"/>
</dbReference>
<dbReference type="Proteomes" id="UP000016462">
    <property type="component" value="Unassembled WGS sequence"/>
</dbReference>
<evidence type="ECO:0000256" key="1">
    <source>
        <dbReference type="ARBA" id="ARBA00000677"/>
    </source>
</evidence>
<feature type="active site" evidence="6">
    <location>
        <position position="130"/>
    </location>
</feature>
<feature type="transmembrane region" description="Helical" evidence="7">
    <location>
        <begin position="21"/>
        <end position="42"/>
    </location>
</feature>
<name>U1LNB5_9MICO</name>
<evidence type="ECO:0000313" key="9">
    <source>
        <dbReference type="EMBL" id="ERG63452.1"/>
    </source>
</evidence>
<accession>U1LNB5</accession>
<evidence type="ECO:0000313" key="10">
    <source>
        <dbReference type="Proteomes" id="UP000016462"/>
    </source>
</evidence>
<dbReference type="Gene3D" id="2.10.109.10">
    <property type="entry name" value="Umud Fragment, subunit A"/>
    <property type="match status" value="1"/>
</dbReference>
<feature type="domain" description="Peptidase S26" evidence="8">
    <location>
        <begin position="26"/>
        <end position="223"/>
    </location>
</feature>
<evidence type="ECO:0000256" key="3">
    <source>
        <dbReference type="ARBA" id="ARBA00009370"/>
    </source>
</evidence>
<keyword evidence="7" id="KW-0472">Membrane</keyword>
<dbReference type="GO" id="GO:0005886">
    <property type="term" value="C:plasma membrane"/>
    <property type="evidence" value="ECO:0007669"/>
    <property type="project" value="UniProtKB-SubCell"/>
</dbReference>
<dbReference type="EMBL" id="ASHR01000032">
    <property type="protein sequence ID" value="ERG63452.1"/>
    <property type="molecule type" value="Genomic_DNA"/>
</dbReference>
<evidence type="ECO:0000256" key="6">
    <source>
        <dbReference type="PIRSR" id="PIRSR600223-1"/>
    </source>
</evidence>
<keyword evidence="7" id="KW-1133">Transmembrane helix</keyword>
<keyword evidence="7" id="KW-0812">Transmembrane</keyword>
<evidence type="ECO:0000259" key="8">
    <source>
        <dbReference type="Pfam" id="PF10502"/>
    </source>
</evidence>